<evidence type="ECO:0000313" key="10">
    <source>
        <dbReference type="Proteomes" id="UP000029723"/>
    </source>
</evidence>
<dbReference type="PIRSF" id="PIRSF016502">
    <property type="entry name" value="Urea_transporter"/>
    <property type="match status" value="1"/>
</dbReference>
<dbReference type="InterPro" id="IPR004937">
    <property type="entry name" value="Urea_transporter"/>
</dbReference>
<reference evidence="9 10" key="1">
    <citation type="submission" date="2014-07" db="EMBL/GenBank/DDBJ databases">
        <authorList>
            <person name="McCorrison J."/>
            <person name="Sanka R."/>
            <person name="Torralba M."/>
            <person name="Gillis M."/>
            <person name="Haft D.H."/>
            <person name="Methe B."/>
            <person name="Sutton G."/>
            <person name="Nelson K.E."/>
        </authorList>
    </citation>
    <scope>NUCLEOTIDE SEQUENCE [LARGE SCALE GENOMIC DNA]</scope>
    <source>
        <strain evidence="9 10">S9-PR14</strain>
    </source>
</reference>
<evidence type="ECO:0000256" key="6">
    <source>
        <dbReference type="ARBA" id="ARBA00023136"/>
    </source>
</evidence>
<organism evidence="9 10">
    <name type="scientific">Hoylesella timonensis S9-PR14</name>
    <dbReference type="NCBI Taxonomy" id="1401062"/>
    <lineage>
        <taxon>Bacteria</taxon>
        <taxon>Pseudomonadati</taxon>
        <taxon>Bacteroidota</taxon>
        <taxon>Bacteroidia</taxon>
        <taxon>Bacteroidales</taxon>
        <taxon>Prevotellaceae</taxon>
        <taxon>Hoylesella</taxon>
    </lineage>
</organism>
<dbReference type="OrthoDB" id="279428at2"/>
<evidence type="ECO:0000256" key="2">
    <source>
        <dbReference type="ARBA" id="ARBA00005914"/>
    </source>
</evidence>
<dbReference type="InterPro" id="IPR029020">
    <property type="entry name" value="Ammonium/urea_transptr"/>
</dbReference>
<evidence type="ECO:0000256" key="3">
    <source>
        <dbReference type="ARBA" id="ARBA00022475"/>
    </source>
</evidence>
<keyword evidence="6 8" id="KW-0472">Membrane</keyword>
<feature type="transmembrane region" description="Helical" evidence="8">
    <location>
        <begin position="261"/>
        <end position="283"/>
    </location>
</feature>
<proteinExistence type="inferred from homology"/>
<evidence type="ECO:0000256" key="8">
    <source>
        <dbReference type="SAM" id="Phobius"/>
    </source>
</evidence>
<evidence type="ECO:0000256" key="4">
    <source>
        <dbReference type="ARBA" id="ARBA00022692"/>
    </source>
</evidence>
<feature type="transmembrane region" description="Helical" evidence="8">
    <location>
        <begin position="160"/>
        <end position="180"/>
    </location>
</feature>
<dbReference type="AlphaFoldDB" id="A0A098YPC5"/>
<comment type="caution">
    <text evidence="9">The sequence shown here is derived from an EMBL/GenBank/DDBJ whole genome shotgun (WGS) entry which is preliminary data.</text>
</comment>
<name>A0A098YPC5_9BACT</name>
<comment type="subcellular location">
    <subcellularLocation>
        <location evidence="1">Cell membrane</location>
        <topology evidence="1">Multi-pass membrane protein</topology>
    </subcellularLocation>
</comment>
<dbReference type="GO" id="GO:0005886">
    <property type="term" value="C:plasma membrane"/>
    <property type="evidence" value="ECO:0007669"/>
    <property type="project" value="UniProtKB-SubCell"/>
</dbReference>
<dbReference type="Gene3D" id="1.10.3430.10">
    <property type="entry name" value="Ammonium transporter AmtB like domains"/>
    <property type="match status" value="1"/>
</dbReference>
<comment type="similarity">
    <text evidence="2">Belongs to the urea transporter family.</text>
</comment>
<dbReference type="EMBL" id="JRPQ01000188">
    <property type="protein sequence ID" value="KGI21149.1"/>
    <property type="molecule type" value="Genomic_DNA"/>
</dbReference>
<dbReference type="PROSITE" id="PS51257">
    <property type="entry name" value="PROKAR_LIPOPROTEIN"/>
    <property type="match status" value="1"/>
</dbReference>
<feature type="transmembrane region" description="Helical" evidence="8">
    <location>
        <begin position="187"/>
        <end position="204"/>
    </location>
</feature>
<keyword evidence="5 8" id="KW-1133">Transmembrane helix</keyword>
<feature type="transmembrane region" description="Helical" evidence="8">
    <location>
        <begin position="111"/>
        <end position="133"/>
    </location>
</feature>
<protein>
    <submittedName>
        <fullName evidence="9">Urea transporter</fullName>
    </submittedName>
</protein>
<keyword evidence="3" id="KW-1003">Cell membrane</keyword>
<keyword evidence="4 8" id="KW-0812">Transmembrane</keyword>
<evidence type="ECO:0000256" key="5">
    <source>
        <dbReference type="ARBA" id="ARBA00022989"/>
    </source>
</evidence>
<dbReference type="Proteomes" id="UP000029723">
    <property type="component" value="Unassembled WGS sequence"/>
</dbReference>
<dbReference type="Pfam" id="PF03253">
    <property type="entry name" value="UT"/>
    <property type="match status" value="1"/>
</dbReference>
<dbReference type="PANTHER" id="PTHR10464:SF4">
    <property type="entry name" value="UREA TRANSPORTER"/>
    <property type="match status" value="1"/>
</dbReference>
<dbReference type="GO" id="GO:0015204">
    <property type="term" value="F:urea transmembrane transporter activity"/>
    <property type="evidence" value="ECO:0007669"/>
    <property type="project" value="InterPro"/>
</dbReference>
<evidence type="ECO:0000313" key="9">
    <source>
        <dbReference type="EMBL" id="KGI21149.1"/>
    </source>
</evidence>
<feature type="transmembrane region" description="Helical" evidence="8">
    <location>
        <begin position="216"/>
        <end position="232"/>
    </location>
</feature>
<feature type="site" description="Important for channel permeability" evidence="7">
    <location>
        <position position="265"/>
    </location>
</feature>
<gene>
    <name evidence="9" type="ORF">HMPREF9304_11905</name>
</gene>
<sequence length="288" mass="30759">MQMMKSIFRGVGQVMFQCNALSGALMLVGIGCNSLLMCLFALAGSAIGTCTAVALRYDAGRIRDGLYGFNAALVGIAVPCFMPIHVGSVLLMVVVCALSTLVTRLFERQRLLPALTAPFVLITWAMLLLSHVFPQLQLPATTAAGTAESFSLMRAVSLSFGQIMLQGNNLLTGLLFLLAICVNSRKMGVESLVACVLCLAVVWVPGVSTTSVNNGMYGYNAILAVLAVANILDIGSWTYAKTLVALILSLLMQYAGLHMGLVTLTAPFVLSVWLVVLYHTFVVKTKQD</sequence>
<evidence type="ECO:0000256" key="1">
    <source>
        <dbReference type="ARBA" id="ARBA00004651"/>
    </source>
</evidence>
<dbReference type="PANTHER" id="PTHR10464">
    <property type="entry name" value="UREA TRANSPORTER"/>
    <property type="match status" value="1"/>
</dbReference>
<accession>A0A098YPC5</accession>
<evidence type="ECO:0000256" key="7">
    <source>
        <dbReference type="PIRSR" id="PIRSR016502-1"/>
    </source>
</evidence>